<comment type="caution">
    <text evidence="2">The sequence shown here is derived from an EMBL/GenBank/DDBJ whole genome shotgun (WGS) entry which is preliminary data.</text>
</comment>
<sequence length="388" mass="41370">MSAHPGTAYRRWAALFLVVLAAAGGCRDGQKAARAATAPIVATTSERQAPQSPPRPTWAPSSPERPGTAQPTVATSSVRPLPSQDASGGVDRRLTGVSWALTAISLSSGEDAATRYPDVSVEFTTAYLAIATGCGGRLYGYRIRSATTVRLTAFVDSVAEVCPPVPREEQGDVVDSAFDTGVLRYHLSGRILTLTTARAVWSFHSAGPARLARYWPQLLPDLDASADPARWPAAVVGGVRFRHPPDWRLTPYEESFSRYTVLGFLSTDPLHDPCRIITSRSAIETLCTEPVDRLSPGGVLVILGGGDSPGPQRPRIRLTATVAGRPASVTESRAQDECLTVGAQRQIQVLAPGDSVHVRIQLTGCFAGPDPRAAEAGFRRLVDSITLR</sequence>
<organism evidence="2 3">
    <name type="scientific">Nakamurella endophytica</name>
    <dbReference type="NCBI Taxonomy" id="1748367"/>
    <lineage>
        <taxon>Bacteria</taxon>
        <taxon>Bacillati</taxon>
        <taxon>Actinomycetota</taxon>
        <taxon>Actinomycetes</taxon>
        <taxon>Nakamurellales</taxon>
        <taxon>Nakamurellaceae</taxon>
        <taxon>Nakamurella</taxon>
    </lineage>
</organism>
<name>A0A917WDI7_9ACTN</name>
<proteinExistence type="predicted"/>
<evidence type="ECO:0000256" key="1">
    <source>
        <dbReference type="SAM" id="MobiDB-lite"/>
    </source>
</evidence>
<dbReference type="RefSeq" id="WP_188940632.1">
    <property type="nucleotide sequence ID" value="NZ_BMNA01000002.1"/>
</dbReference>
<feature type="compositionally biased region" description="Polar residues" evidence="1">
    <location>
        <begin position="69"/>
        <end position="78"/>
    </location>
</feature>
<protein>
    <submittedName>
        <fullName evidence="2">Uncharacterized protein</fullName>
    </submittedName>
</protein>
<dbReference type="EMBL" id="BMNA01000002">
    <property type="protein sequence ID" value="GGL94406.1"/>
    <property type="molecule type" value="Genomic_DNA"/>
</dbReference>
<dbReference type="AlphaFoldDB" id="A0A917WDI7"/>
<evidence type="ECO:0000313" key="2">
    <source>
        <dbReference type="EMBL" id="GGL94406.1"/>
    </source>
</evidence>
<gene>
    <name evidence="2" type="ORF">GCM10011594_12770</name>
</gene>
<reference evidence="2" key="1">
    <citation type="journal article" date="2014" name="Int. J. Syst. Evol. Microbiol.">
        <title>Complete genome sequence of Corynebacterium casei LMG S-19264T (=DSM 44701T), isolated from a smear-ripened cheese.</title>
        <authorList>
            <consortium name="US DOE Joint Genome Institute (JGI-PGF)"/>
            <person name="Walter F."/>
            <person name="Albersmeier A."/>
            <person name="Kalinowski J."/>
            <person name="Ruckert C."/>
        </authorList>
    </citation>
    <scope>NUCLEOTIDE SEQUENCE</scope>
    <source>
        <strain evidence="2">CGMCC 4.7308</strain>
    </source>
</reference>
<keyword evidence="3" id="KW-1185">Reference proteome</keyword>
<dbReference type="Proteomes" id="UP000655208">
    <property type="component" value="Unassembled WGS sequence"/>
</dbReference>
<evidence type="ECO:0000313" key="3">
    <source>
        <dbReference type="Proteomes" id="UP000655208"/>
    </source>
</evidence>
<accession>A0A917WDI7</accession>
<reference evidence="2" key="2">
    <citation type="submission" date="2020-09" db="EMBL/GenBank/DDBJ databases">
        <authorList>
            <person name="Sun Q."/>
            <person name="Zhou Y."/>
        </authorList>
    </citation>
    <scope>NUCLEOTIDE SEQUENCE</scope>
    <source>
        <strain evidence="2">CGMCC 4.7308</strain>
    </source>
</reference>
<feature type="region of interest" description="Disordered" evidence="1">
    <location>
        <begin position="41"/>
        <end position="90"/>
    </location>
</feature>